<dbReference type="AlphaFoldDB" id="A0A2V3IV88"/>
<dbReference type="EMBL" id="NBIV01000046">
    <property type="protein sequence ID" value="PXF46005.1"/>
    <property type="molecule type" value="Genomic_DNA"/>
</dbReference>
<proteinExistence type="predicted"/>
<reference evidence="1 2" key="1">
    <citation type="journal article" date="2018" name="Mol. Biol. Evol.">
        <title>Analysis of the draft genome of the red seaweed Gracilariopsis chorda provides insights into genome size evolution in Rhodophyta.</title>
        <authorList>
            <person name="Lee J."/>
            <person name="Yang E.C."/>
            <person name="Graf L."/>
            <person name="Yang J.H."/>
            <person name="Qiu H."/>
            <person name="Zel Zion U."/>
            <person name="Chan C.X."/>
            <person name="Stephens T.G."/>
            <person name="Weber A.P.M."/>
            <person name="Boo G.H."/>
            <person name="Boo S.M."/>
            <person name="Kim K.M."/>
            <person name="Shin Y."/>
            <person name="Jung M."/>
            <person name="Lee S.J."/>
            <person name="Yim H.S."/>
            <person name="Lee J.H."/>
            <person name="Bhattacharya D."/>
            <person name="Yoon H.S."/>
        </authorList>
    </citation>
    <scope>NUCLEOTIDE SEQUENCE [LARGE SCALE GENOMIC DNA]</scope>
    <source>
        <strain evidence="1 2">SKKU-2015</strain>
        <tissue evidence="1">Whole body</tissue>
    </source>
</reference>
<accession>A0A2V3IV88</accession>
<evidence type="ECO:0000313" key="2">
    <source>
        <dbReference type="Proteomes" id="UP000247409"/>
    </source>
</evidence>
<dbReference type="SUPFAM" id="SSF50978">
    <property type="entry name" value="WD40 repeat-like"/>
    <property type="match status" value="1"/>
</dbReference>
<protein>
    <submittedName>
        <fullName evidence="1">Uncharacterized protein</fullName>
    </submittedName>
</protein>
<sequence>MPSAQRRARSEPWRRALCRKLPAVTNRLRTLLVAADGRVFLSTPHSISALHSTPALNKSIAPSDLHPLQSALFTPRSTHPPAVAHHLVFSPSSSTSRKDTSLHLSDVTSLTLLHDAFLAVVVADGTLHLIECRTRFSRDGDWGGLWGAWPNRPAPIAAPSDLKAVCSTRLFTASSEHQQTYPSVAEVLVVARASGVYLYHVQGLLDAHFAHVAPHHRLTDKWSAVIACCDTVRVTYNPEYLTVIAVAHEHGHLAVYSSHAMEHVNAPIKSELLWTVSLQAPISSLSFCSHSSRSSALSLLVAVGNDLVLVEWGIGSVVDRNQWHEPLVTRVEQAHQSLASAVQLVADGTVVSAATDGCLLQWHIESTAHDVQTARNMQCSVVVEQQPDAAEPIMSATTTLNGLGVFVVTTSLRSRTEVGEPSKGNIRKYLGSGRRSSISLFMLPMRDNVDAIDTAIGKCIDRFLSPAWIGRPINMWDVQEFVSHVDTEKNGLTLRLYQRFSRMYEMHERTESGGDMDLNTHPRWLRQQRAMVLLKLCSIITRSGLSDVDAIEQLSMIGVKLRKFLLCMHYDNCIRLALQRDDKDKSMQSFSDLENKSLESMCEFVSICSSMNCEATQMQARVIEVRERLQNWMATGGSAHTLCPICECEDVHSPLVADEEELMLFFCESRELFVRCVKSGLPCLDVVPLQCVGCEARAVQEQFGWIDSRNKCALCNCEMVASSVEYV</sequence>
<gene>
    <name evidence="1" type="ORF">BWQ96_04180</name>
</gene>
<dbReference type="InterPro" id="IPR036322">
    <property type="entry name" value="WD40_repeat_dom_sf"/>
</dbReference>
<evidence type="ECO:0000313" key="1">
    <source>
        <dbReference type="EMBL" id="PXF46005.1"/>
    </source>
</evidence>
<name>A0A2V3IV88_9FLOR</name>
<dbReference type="Proteomes" id="UP000247409">
    <property type="component" value="Unassembled WGS sequence"/>
</dbReference>
<dbReference type="OrthoDB" id="10443554at2759"/>
<comment type="caution">
    <text evidence="1">The sequence shown here is derived from an EMBL/GenBank/DDBJ whole genome shotgun (WGS) entry which is preliminary data.</text>
</comment>
<organism evidence="1 2">
    <name type="scientific">Gracilariopsis chorda</name>
    <dbReference type="NCBI Taxonomy" id="448386"/>
    <lineage>
        <taxon>Eukaryota</taxon>
        <taxon>Rhodophyta</taxon>
        <taxon>Florideophyceae</taxon>
        <taxon>Rhodymeniophycidae</taxon>
        <taxon>Gracilariales</taxon>
        <taxon>Gracilariaceae</taxon>
        <taxon>Gracilariopsis</taxon>
    </lineage>
</organism>
<keyword evidence="2" id="KW-1185">Reference proteome</keyword>